<name>A0A3A4R807_9BACT</name>
<comment type="caution">
    <text evidence="3">The sequence shown here is derived from an EMBL/GenBank/DDBJ whole genome shotgun (WGS) entry which is preliminary data.</text>
</comment>
<accession>A0A3A4R807</accession>
<sequence>MSNILKRLSNASVEKDDRSASPVSSYDASMKETVAMPTPSFSKSNSSVITSDVKFDGEIEFNESLTIYGSVKGSIKSSGTLLLEKGASVDATINAKSLTVRGNFKGKIEAEEKVELLSQAQVIGDINANRIKVEDGVKFVGKANINSKKTK</sequence>
<evidence type="ECO:0000313" key="3">
    <source>
        <dbReference type="EMBL" id="RJP58418.1"/>
    </source>
</evidence>
<organism evidence="3 4">
    <name type="scientific">Candidatus Auribacter fodinae</name>
    <dbReference type="NCBI Taxonomy" id="2093366"/>
    <lineage>
        <taxon>Bacteria</taxon>
        <taxon>Pseudomonadati</taxon>
        <taxon>Candidatus Auribacterota</taxon>
        <taxon>Candidatus Auribacteria</taxon>
        <taxon>Candidatus Auribacterales</taxon>
        <taxon>Candidatus Auribacteraceae</taxon>
        <taxon>Candidatus Auribacter</taxon>
    </lineage>
</organism>
<dbReference type="PANTHER" id="PTHR35024">
    <property type="entry name" value="HYPOTHETICAL CYTOSOLIC PROTEIN"/>
    <property type="match status" value="1"/>
</dbReference>
<protein>
    <submittedName>
        <fullName evidence="3">Polymer-forming cytoskeletal protein</fullName>
    </submittedName>
</protein>
<dbReference type="PANTHER" id="PTHR35024:SF4">
    <property type="entry name" value="POLYMER-FORMING CYTOSKELETAL PROTEIN"/>
    <property type="match status" value="1"/>
</dbReference>
<dbReference type="Proteomes" id="UP000266426">
    <property type="component" value="Unassembled WGS sequence"/>
</dbReference>
<evidence type="ECO:0000313" key="4">
    <source>
        <dbReference type="Proteomes" id="UP000266426"/>
    </source>
</evidence>
<reference evidence="3 4" key="1">
    <citation type="journal article" date="2017" name="ISME J.">
        <title>Energy and carbon metabolisms in a deep terrestrial subsurface fluid microbial community.</title>
        <authorList>
            <person name="Momper L."/>
            <person name="Jungbluth S.P."/>
            <person name="Lee M.D."/>
            <person name="Amend J.P."/>
        </authorList>
    </citation>
    <scope>NUCLEOTIDE SEQUENCE [LARGE SCALE GENOMIC DNA]</scope>
    <source>
        <strain evidence="3">SURF_26</strain>
    </source>
</reference>
<feature type="region of interest" description="Disordered" evidence="2">
    <location>
        <begin position="1"/>
        <end position="30"/>
    </location>
</feature>
<dbReference type="Pfam" id="PF04519">
    <property type="entry name" value="Bactofilin"/>
    <property type="match status" value="1"/>
</dbReference>
<evidence type="ECO:0000256" key="1">
    <source>
        <dbReference type="ARBA" id="ARBA00044755"/>
    </source>
</evidence>
<dbReference type="EMBL" id="QZJZ01000067">
    <property type="protein sequence ID" value="RJP58418.1"/>
    <property type="molecule type" value="Genomic_DNA"/>
</dbReference>
<proteinExistence type="inferred from homology"/>
<gene>
    <name evidence="3" type="ORF">C4541_08150</name>
</gene>
<dbReference type="InterPro" id="IPR007607">
    <property type="entry name" value="BacA/B"/>
</dbReference>
<evidence type="ECO:0000256" key="2">
    <source>
        <dbReference type="SAM" id="MobiDB-lite"/>
    </source>
</evidence>
<dbReference type="AlphaFoldDB" id="A0A3A4R807"/>
<comment type="similarity">
    <text evidence="1">Belongs to the bactofilin family.</text>
</comment>